<evidence type="ECO:0000256" key="3">
    <source>
        <dbReference type="ARBA" id="ARBA00023015"/>
    </source>
</evidence>
<dbReference type="InterPro" id="IPR011006">
    <property type="entry name" value="CheY-like_superfamily"/>
</dbReference>
<keyword evidence="5" id="KW-0804">Transcription</keyword>
<gene>
    <name evidence="10" type="ORF">GM920_04245</name>
</gene>
<evidence type="ECO:0000256" key="2">
    <source>
        <dbReference type="ARBA" id="ARBA00023012"/>
    </source>
</evidence>
<keyword evidence="11" id="KW-1185">Reference proteome</keyword>
<evidence type="ECO:0000256" key="5">
    <source>
        <dbReference type="ARBA" id="ARBA00023163"/>
    </source>
</evidence>
<evidence type="ECO:0000259" key="9">
    <source>
        <dbReference type="PROSITE" id="PS51755"/>
    </source>
</evidence>
<dbReference type="Pfam" id="PF00486">
    <property type="entry name" value="Trans_reg_C"/>
    <property type="match status" value="1"/>
</dbReference>
<dbReference type="PANTHER" id="PTHR48111">
    <property type="entry name" value="REGULATOR OF RPOS"/>
    <property type="match status" value="1"/>
</dbReference>
<reference evidence="10 11" key="1">
    <citation type="submission" date="2019-11" db="EMBL/GenBank/DDBJ databases">
        <title>Description of Pedobacter sp. LMG 31462T.</title>
        <authorList>
            <person name="Carlier A."/>
            <person name="Qi S."/>
            <person name="Vandamme P."/>
        </authorList>
    </citation>
    <scope>NUCLEOTIDE SEQUENCE [LARGE SCALE GENOMIC DNA]</scope>
    <source>
        <strain evidence="10 11">LMG 31462</strain>
    </source>
</reference>
<dbReference type="InterPro" id="IPR001867">
    <property type="entry name" value="OmpR/PhoB-type_DNA-bd"/>
</dbReference>
<evidence type="ECO:0000256" key="1">
    <source>
        <dbReference type="ARBA" id="ARBA00022553"/>
    </source>
</evidence>
<feature type="domain" description="OmpR/PhoB-type" evidence="9">
    <location>
        <begin position="129"/>
        <end position="227"/>
    </location>
</feature>
<dbReference type="InterPro" id="IPR036388">
    <property type="entry name" value="WH-like_DNA-bd_sf"/>
</dbReference>
<protein>
    <submittedName>
        <fullName evidence="10">Response regulator</fullName>
    </submittedName>
</protein>
<name>A0ABR6ES78_9SPHI</name>
<evidence type="ECO:0000313" key="10">
    <source>
        <dbReference type="EMBL" id="MBB2148118.1"/>
    </source>
</evidence>
<dbReference type="SMART" id="SM00862">
    <property type="entry name" value="Trans_reg_C"/>
    <property type="match status" value="1"/>
</dbReference>
<dbReference type="Gene3D" id="3.40.50.2300">
    <property type="match status" value="1"/>
</dbReference>
<dbReference type="PROSITE" id="PS51755">
    <property type="entry name" value="OMPR_PHOB"/>
    <property type="match status" value="1"/>
</dbReference>
<accession>A0ABR6ES78</accession>
<keyword evidence="2" id="KW-0902">Two-component regulatory system</keyword>
<dbReference type="CDD" id="cd00383">
    <property type="entry name" value="trans_reg_C"/>
    <property type="match status" value="1"/>
</dbReference>
<dbReference type="PANTHER" id="PTHR48111:SF22">
    <property type="entry name" value="REGULATOR OF RPOS"/>
    <property type="match status" value="1"/>
</dbReference>
<dbReference type="PROSITE" id="PS50110">
    <property type="entry name" value="RESPONSE_REGULATORY"/>
    <property type="match status" value="1"/>
</dbReference>
<evidence type="ECO:0000256" key="6">
    <source>
        <dbReference type="PROSITE-ProRule" id="PRU00169"/>
    </source>
</evidence>
<proteinExistence type="predicted"/>
<dbReference type="Gene3D" id="1.10.10.10">
    <property type="entry name" value="Winged helix-like DNA-binding domain superfamily/Winged helix DNA-binding domain"/>
    <property type="match status" value="1"/>
</dbReference>
<dbReference type="SUPFAM" id="SSF52172">
    <property type="entry name" value="CheY-like"/>
    <property type="match status" value="1"/>
</dbReference>
<dbReference type="EMBL" id="WNXC01000001">
    <property type="protein sequence ID" value="MBB2148118.1"/>
    <property type="molecule type" value="Genomic_DNA"/>
</dbReference>
<comment type="caution">
    <text evidence="10">The sequence shown here is derived from an EMBL/GenBank/DDBJ whole genome shotgun (WGS) entry which is preliminary data.</text>
</comment>
<dbReference type="RefSeq" id="WP_182953720.1">
    <property type="nucleotide sequence ID" value="NZ_WNXC01000001.1"/>
</dbReference>
<evidence type="ECO:0000313" key="11">
    <source>
        <dbReference type="Proteomes" id="UP000636110"/>
    </source>
</evidence>
<dbReference type="Proteomes" id="UP000636110">
    <property type="component" value="Unassembled WGS sequence"/>
</dbReference>
<feature type="DNA-binding region" description="OmpR/PhoB-type" evidence="7">
    <location>
        <begin position="129"/>
        <end position="227"/>
    </location>
</feature>
<feature type="modified residue" description="4-aspartylphosphate" evidence="6">
    <location>
        <position position="53"/>
    </location>
</feature>
<evidence type="ECO:0000259" key="8">
    <source>
        <dbReference type="PROSITE" id="PS50110"/>
    </source>
</evidence>
<sequence>MKVLLIEDEIAVVSLIKRGLMDDNSELDISVAMDGLTGLKMAGMNQFDLIILDVMLPGMDGLEVCRNIRLTDPDVPIIILSALNQTEDIVAAFNQDADEYMTKPFKIDELKARVYRKSRKTGTLRATPANILSIADLVLDKDSKTVTRAGKVIVLTATEYRLLEYLMQNMNRIITRVDILEEVWGMDFNLSTNVVDVYLNYLRKKIDKNFSPKLIHTVIGMGYVLRVQDNYEN</sequence>
<dbReference type="SMART" id="SM00448">
    <property type="entry name" value="REC"/>
    <property type="match status" value="1"/>
</dbReference>
<evidence type="ECO:0000256" key="4">
    <source>
        <dbReference type="ARBA" id="ARBA00023125"/>
    </source>
</evidence>
<dbReference type="Pfam" id="PF00072">
    <property type="entry name" value="Response_reg"/>
    <property type="match status" value="1"/>
</dbReference>
<keyword evidence="4 7" id="KW-0238">DNA-binding</keyword>
<keyword evidence="3" id="KW-0805">Transcription regulation</keyword>
<dbReference type="InterPro" id="IPR039420">
    <property type="entry name" value="WalR-like"/>
</dbReference>
<feature type="domain" description="Response regulatory" evidence="8">
    <location>
        <begin position="2"/>
        <end position="118"/>
    </location>
</feature>
<evidence type="ECO:0000256" key="7">
    <source>
        <dbReference type="PROSITE-ProRule" id="PRU01091"/>
    </source>
</evidence>
<dbReference type="InterPro" id="IPR001789">
    <property type="entry name" value="Sig_transdc_resp-reg_receiver"/>
</dbReference>
<dbReference type="CDD" id="cd17574">
    <property type="entry name" value="REC_OmpR"/>
    <property type="match status" value="1"/>
</dbReference>
<keyword evidence="1 6" id="KW-0597">Phosphoprotein</keyword>
<organism evidence="10 11">
    <name type="scientific">Pedobacter gandavensis</name>
    <dbReference type="NCBI Taxonomy" id="2679963"/>
    <lineage>
        <taxon>Bacteria</taxon>
        <taxon>Pseudomonadati</taxon>
        <taxon>Bacteroidota</taxon>
        <taxon>Sphingobacteriia</taxon>
        <taxon>Sphingobacteriales</taxon>
        <taxon>Sphingobacteriaceae</taxon>
        <taxon>Pedobacter</taxon>
    </lineage>
</organism>